<dbReference type="KEGG" id="pbk:Back11_41770"/>
<name>A0A3G9IWZ6_9BACL</name>
<organism evidence="1 2">
    <name type="scientific">Paenibacillus baekrokdamisoli</name>
    <dbReference type="NCBI Taxonomy" id="1712516"/>
    <lineage>
        <taxon>Bacteria</taxon>
        <taxon>Bacillati</taxon>
        <taxon>Bacillota</taxon>
        <taxon>Bacilli</taxon>
        <taxon>Bacillales</taxon>
        <taxon>Paenibacillaceae</taxon>
        <taxon>Paenibacillus</taxon>
    </lineage>
</organism>
<dbReference type="Pfam" id="PF00903">
    <property type="entry name" value="Glyoxalase"/>
    <property type="match status" value="1"/>
</dbReference>
<gene>
    <name evidence="1" type="ORF">Back11_41770</name>
</gene>
<evidence type="ECO:0000313" key="1">
    <source>
        <dbReference type="EMBL" id="BBH22832.1"/>
    </source>
</evidence>
<keyword evidence="2" id="KW-1185">Reference proteome</keyword>
<dbReference type="AlphaFoldDB" id="A0A3G9IWZ6"/>
<dbReference type="RefSeq" id="WP_232015886.1">
    <property type="nucleotide sequence ID" value="NZ_AP019308.1"/>
</dbReference>
<sequence length="189" mass="20981">MVTDTKTKQNSDAYKPSIIPKSLEVVQSFSEDKTTVNEWKQLNEHKDTNDKGRDGMSEQAVRANISGASIVLLVSDIKAASDFYKSLGFKYEEIGGPDVAHVHVSRDNITFVLHPAKIKRDVRPASSVEGGLYFDVFAYTDAVDLLVEECRVQGVEIVDGPNYTEHWSEFTMRDADGYRIAFGGGVSKK</sequence>
<dbReference type="EMBL" id="AP019308">
    <property type="protein sequence ID" value="BBH22832.1"/>
    <property type="molecule type" value="Genomic_DNA"/>
</dbReference>
<dbReference type="Gene3D" id="3.10.180.10">
    <property type="entry name" value="2,3-Dihydroxybiphenyl 1,2-Dioxygenase, domain 1"/>
    <property type="match status" value="1"/>
</dbReference>
<dbReference type="InterPro" id="IPR037523">
    <property type="entry name" value="VOC_core"/>
</dbReference>
<dbReference type="InterPro" id="IPR029068">
    <property type="entry name" value="Glyas_Bleomycin-R_OHBP_Dase"/>
</dbReference>
<reference evidence="1 2" key="1">
    <citation type="submission" date="2018-11" db="EMBL/GenBank/DDBJ databases">
        <title>Complete genome sequence of Paenibacillus baekrokdamisoli strain KCTC 33723.</title>
        <authorList>
            <person name="Kang S.W."/>
            <person name="Lee K.C."/>
            <person name="Kim K.K."/>
            <person name="Kim J.S."/>
            <person name="Kim D.S."/>
            <person name="Ko S.H."/>
            <person name="Yang S.H."/>
            <person name="Lee J.S."/>
        </authorList>
    </citation>
    <scope>NUCLEOTIDE SEQUENCE [LARGE SCALE GENOMIC DNA]</scope>
    <source>
        <strain evidence="1 2">KCTC 33723</strain>
    </source>
</reference>
<protein>
    <submittedName>
        <fullName evidence="1">Uncharacterized protein</fullName>
    </submittedName>
</protein>
<proteinExistence type="predicted"/>
<dbReference type="InterPro" id="IPR004360">
    <property type="entry name" value="Glyas_Fos-R_dOase_dom"/>
</dbReference>
<evidence type="ECO:0000313" key="2">
    <source>
        <dbReference type="Proteomes" id="UP000275368"/>
    </source>
</evidence>
<accession>A0A3G9IWZ6</accession>
<dbReference type="PROSITE" id="PS51819">
    <property type="entry name" value="VOC"/>
    <property type="match status" value="1"/>
</dbReference>
<dbReference type="SUPFAM" id="SSF54593">
    <property type="entry name" value="Glyoxalase/Bleomycin resistance protein/Dihydroxybiphenyl dioxygenase"/>
    <property type="match status" value="1"/>
</dbReference>
<dbReference type="Proteomes" id="UP000275368">
    <property type="component" value="Chromosome"/>
</dbReference>